<accession>A0AA49GNX7</accession>
<feature type="signal peptide" evidence="1">
    <location>
        <begin position="1"/>
        <end position="21"/>
    </location>
</feature>
<proteinExistence type="predicted"/>
<gene>
    <name evidence="2" type="ORF">K4G66_00825</name>
</gene>
<organism evidence="2">
    <name type="scientific">Roseihalotalea indica</name>
    <dbReference type="NCBI Taxonomy" id="2867963"/>
    <lineage>
        <taxon>Bacteria</taxon>
        <taxon>Pseudomonadati</taxon>
        <taxon>Bacteroidota</taxon>
        <taxon>Cytophagia</taxon>
        <taxon>Cytophagales</taxon>
        <taxon>Catalimonadaceae</taxon>
        <taxon>Roseihalotalea</taxon>
    </lineage>
</organism>
<feature type="chain" id="PRO_5041240534" evidence="1">
    <location>
        <begin position="22"/>
        <end position="269"/>
    </location>
</feature>
<reference evidence="2" key="2">
    <citation type="journal article" date="2024" name="Antonie Van Leeuwenhoek">
        <title>Roseihalotalea indica gen. nov., sp. nov., a halophilic Bacteroidetes from mesopelagic Southwest Indian Ocean with higher carbohydrate metabolic potential.</title>
        <authorList>
            <person name="Chen B."/>
            <person name="Zhang M."/>
            <person name="Lin D."/>
            <person name="Ye J."/>
            <person name="Tang K."/>
        </authorList>
    </citation>
    <scope>NUCLEOTIDE SEQUENCE</scope>
    <source>
        <strain evidence="2">TK19036</strain>
    </source>
</reference>
<keyword evidence="1" id="KW-0732">Signal</keyword>
<dbReference type="AlphaFoldDB" id="A0AA49GNX7"/>
<dbReference type="PROSITE" id="PS51257">
    <property type="entry name" value="PROKAR_LIPOPROTEIN"/>
    <property type="match status" value="1"/>
</dbReference>
<evidence type="ECO:0000313" key="2">
    <source>
        <dbReference type="EMBL" id="WKN37251.1"/>
    </source>
</evidence>
<reference evidence="2" key="1">
    <citation type="journal article" date="2023" name="Comput. Struct. Biotechnol. J.">
        <title>Discovery of a novel marine Bacteroidetes with a rich repertoire of carbohydrate-active enzymes.</title>
        <authorList>
            <person name="Chen B."/>
            <person name="Liu G."/>
            <person name="Chen Q."/>
            <person name="Wang H."/>
            <person name="Liu L."/>
            <person name="Tang K."/>
        </authorList>
    </citation>
    <scope>NUCLEOTIDE SEQUENCE</scope>
    <source>
        <strain evidence="2">TK19036</strain>
    </source>
</reference>
<dbReference type="EMBL" id="CP120682">
    <property type="protein sequence ID" value="WKN37251.1"/>
    <property type="molecule type" value="Genomic_DNA"/>
</dbReference>
<dbReference type="Gene3D" id="2.60.40.1120">
    <property type="entry name" value="Carboxypeptidase-like, regulatory domain"/>
    <property type="match status" value="1"/>
</dbReference>
<evidence type="ECO:0000256" key="1">
    <source>
        <dbReference type="SAM" id="SignalP"/>
    </source>
</evidence>
<dbReference type="Gene3D" id="2.60.40.2060">
    <property type="match status" value="1"/>
</dbReference>
<name>A0AA49GNX7_9BACT</name>
<sequence>MKNIFNIILCCLTIVSFSACEIDNYEGPEETLRGRIVDAETGDPVLTDQGAEGTRIRLRELSWTETEVPDNFDFYCMQDGMFQNTKVFKGFYNIQADGAFIPLIRLNSAGDTIADESMYTTIEGITEVEFRVQPFLKVEWIGEPTVSNGQVTATVRVTRAVSPADFKAKIEPMGNYSDDMLNVTDVRLFVSQVPFVGYRDWDNRYTTEINYSGDSFEALLGQPITITTNGQIPAGRTVFIRAAARINYATENIRRHNYNEALRVDISPN</sequence>
<protein>
    <submittedName>
        <fullName evidence="2">DUF3823 domain-containing protein</fullName>
    </submittedName>
</protein>